<keyword evidence="7" id="KW-0418">Kinase</keyword>
<evidence type="ECO:0000256" key="1">
    <source>
        <dbReference type="ARBA" id="ARBA00022481"/>
    </source>
</evidence>
<dbReference type="InterPro" id="IPR029151">
    <property type="entry name" value="Sensor-like_sf"/>
</dbReference>
<protein>
    <submittedName>
        <fullName evidence="7">Histidine kinase</fullName>
    </submittedName>
</protein>
<evidence type="ECO:0000256" key="2">
    <source>
        <dbReference type="ARBA" id="ARBA00029447"/>
    </source>
</evidence>
<dbReference type="GO" id="GO:0016301">
    <property type="term" value="F:kinase activity"/>
    <property type="evidence" value="ECO:0007669"/>
    <property type="project" value="UniProtKB-KW"/>
</dbReference>
<accession>A0A0G4K5I2</accession>
<dbReference type="CDD" id="cd12913">
    <property type="entry name" value="PDC1_MCP_like"/>
    <property type="match status" value="1"/>
</dbReference>
<dbReference type="SUPFAM" id="SSF103190">
    <property type="entry name" value="Sensory domain-like"/>
    <property type="match status" value="1"/>
</dbReference>
<reference evidence="8" key="1">
    <citation type="submission" date="2015-04" db="EMBL/GenBank/DDBJ databases">
        <authorList>
            <person name="Mushtaq Mamoona"/>
        </authorList>
    </citation>
    <scope>NUCLEOTIDE SEQUENCE [LARGE SCALE GENOMIC DNA]</scope>
    <source>
        <strain evidence="8">AN4859/03</strain>
    </source>
</reference>
<keyword evidence="7" id="KW-0808">Transferase</keyword>
<name>A0A0G4K5I2_9SPIR</name>
<dbReference type="PANTHER" id="PTHR43531">
    <property type="entry name" value="PROTEIN ICFG"/>
    <property type="match status" value="1"/>
</dbReference>
<keyword evidence="3" id="KW-0807">Transducer</keyword>
<dbReference type="RefSeq" id="WP_048594043.1">
    <property type="nucleotide sequence ID" value="NZ_CVLB01000001.1"/>
</dbReference>
<dbReference type="EMBL" id="CVLB01000001">
    <property type="protein sequence ID" value="CRF32593.1"/>
    <property type="molecule type" value="Genomic_DNA"/>
</dbReference>
<dbReference type="Gene3D" id="1.10.287.950">
    <property type="entry name" value="Methyl-accepting chemotaxis protein"/>
    <property type="match status" value="1"/>
</dbReference>
<dbReference type="GO" id="GO:0004888">
    <property type="term" value="F:transmembrane signaling receptor activity"/>
    <property type="evidence" value="ECO:0007669"/>
    <property type="project" value="InterPro"/>
</dbReference>
<dbReference type="SMART" id="SM00283">
    <property type="entry name" value="MA"/>
    <property type="match status" value="1"/>
</dbReference>
<dbReference type="GO" id="GO:0007165">
    <property type="term" value="P:signal transduction"/>
    <property type="evidence" value="ECO:0007669"/>
    <property type="project" value="UniProtKB-KW"/>
</dbReference>
<evidence type="ECO:0000259" key="6">
    <source>
        <dbReference type="PROSITE" id="PS50885"/>
    </source>
</evidence>
<organism evidence="7 8">
    <name type="scientific">Brachyspira suanatina</name>
    <dbReference type="NCBI Taxonomy" id="381802"/>
    <lineage>
        <taxon>Bacteria</taxon>
        <taxon>Pseudomonadati</taxon>
        <taxon>Spirochaetota</taxon>
        <taxon>Spirochaetia</taxon>
        <taxon>Brachyspirales</taxon>
        <taxon>Brachyspiraceae</taxon>
        <taxon>Brachyspira</taxon>
    </lineage>
</organism>
<dbReference type="InterPro" id="IPR004089">
    <property type="entry name" value="MCPsignal_dom"/>
</dbReference>
<evidence type="ECO:0000313" key="7">
    <source>
        <dbReference type="EMBL" id="CRF32593.1"/>
    </source>
</evidence>
<dbReference type="AlphaFoldDB" id="A0A0G4K5I2"/>
<keyword evidence="4" id="KW-0472">Membrane</keyword>
<dbReference type="PRINTS" id="PR00260">
    <property type="entry name" value="CHEMTRNSDUCR"/>
</dbReference>
<evidence type="ECO:0000256" key="4">
    <source>
        <dbReference type="SAM" id="Phobius"/>
    </source>
</evidence>
<dbReference type="OrthoDB" id="304842at2"/>
<dbReference type="CDD" id="cd06225">
    <property type="entry name" value="HAMP"/>
    <property type="match status" value="1"/>
</dbReference>
<comment type="similarity">
    <text evidence="2">Belongs to the methyl-accepting chemotaxis (MCP) protein family.</text>
</comment>
<dbReference type="Pfam" id="PF00672">
    <property type="entry name" value="HAMP"/>
    <property type="match status" value="1"/>
</dbReference>
<feature type="transmembrane region" description="Helical" evidence="4">
    <location>
        <begin position="15"/>
        <end position="34"/>
    </location>
</feature>
<dbReference type="PANTHER" id="PTHR43531:SF14">
    <property type="entry name" value="METHYL-ACCEPTING CHEMOTAXIS PROTEIN I-RELATED"/>
    <property type="match status" value="1"/>
</dbReference>
<feature type="domain" description="Methyl-accepting transducer" evidence="5">
    <location>
        <begin position="364"/>
        <end position="593"/>
    </location>
</feature>
<dbReference type="PROSITE" id="PS50111">
    <property type="entry name" value="CHEMOTAXIS_TRANSDUC_2"/>
    <property type="match status" value="1"/>
</dbReference>
<proteinExistence type="inferred from homology"/>
<evidence type="ECO:0000259" key="5">
    <source>
        <dbReference type="PROSITE" id="PS50111"/>
    </source>
</evidence>
<feature type="transmembrane region" description="Helical" evidence="4">
    <location>
        <begin position="282"/>
        <end position="303"/>
    </location>
</feature>
<keyword evidence="4" id="KW-1133">Transmembrane helix</keyword>
<dbReference type="CDD" id="cd11386">
    <property type="entry name" value="MCP_signal"/>
    <property type="match status" value="1"/>
</dbReference>
<dbReference type="InterPro" id="IPR004090">
    <property type="entry name" value="Chemotax_Me-accpt_rcpt"/>
</dbReference>
<dbReference type="Proteomes" id="UP000043763">
    <property type="component" value="Unassembled WGS sequence"/>
</dbReference>
<keyword evidence="1" id="KW-0488">Methylation</keyword>
<dbReference type="GO" id="GO:0005886">
    <property type="term" value="C:plasma membrane"/>
    <property type="evidence" value="ECO:0007669"/>
    <property type="project" value="TreeGrafter"/>
</dbReference>
<dbReference type="SUPFAM" id="SSF58104">
    <property type="entry name" value="Methyl-accepting chemotaxis protein (MCP) signaling domain"/>
    <property type="match status" value="1"/>
</dbReference>
<dbReference type="SMART" id="SM00304">
    <property type="entry name" value="HAMP"/>
    <property type="match status" value="1"/>
</dbReference>
<evidence type="ECO:0000313" key="8">
    <source>
        <dbReference type="Proteomes" id="UP000043763"/>
    </source>
</evidence>
<dbReference type="Gene3D" id="3.30.450.20">
    <property type="entry name" value="PAS domain"/>
    <property type="match status" value="2"/>
</dbReference>
<dbReference type="Pfam" id="PF00015">
    <property type="entry name" value="MCPsignal"/>
    <property type="match status" value="1"/>
</dbReference>
<dbReference type="InterPro" id="IPR003660">
    <property type="entry name" value="HAMP_dom"/>
</dbReference>
<evidence type="ECO:0000256" key="3">
    <source>
        <dbReference type="PROSITE-ProRule" id="PRU00284"/>
    </source>
</evidence>
<dbReference type="GO" id="GO:0006935">
    <property type="term" value="P:chemotaxis"/>
    <property type="evidence" value="ECO:0007669"/>
    <property type="project" value="InterPro"/>
</dbReference>
<gene>
    <name evidence="7" type="ORF">BRSU_0894</name>
</gene>
<dbReference type="InterPro" id="IPR051310">
    <property type="entry name" value="MCP_chemotaxis"/>
</dbReference>
<dbReference type="Pfam" id="PF22673">
    <property type="entry name" value="MCP-like_PDC_1"/>
    <property type="match status" value="1"/>
</dbReference>
<dbReference type="PROSITE" id="PS50885">
    <property type="entry name" value="HAMP"/>
    <property type="match status" value="1"/>
</dbReference>
<sequence>MKSIIKYINNLMFKFLFPFSAFLFIVYIIILFIYEPIYKKNFMKDNINFMHNVRIDISNWLLYFNSKIEVIKSYNTAPISKDDMLIAFGEILKDPGMVDLYFANDIPFKDGGSFINLLEASLPLDYDQTTREWFQGALKTTNFYVSAPYIAATTGEVVVTFAKAVYTNNALKGVIGMDISLKNLETISDKYGSENNATINIITDKGIYLNHKDKNYLLSEQNTLLKNNLFSKYINDVTSKEIFYNLDNKNWIISMQIPSVSWICTSYGDNTKLNKSLAFFKISLLLVILLLILLETILVMVIARPISNSLNLVALNMSKMAEGNFHIKFDDKYNKKKDEMGRVVNSINDMQAHISEVISNFKQEINNINSDAATISNGSIHLSDRTSSQAASLEELASSIEALSNSLRDTSINSSKAKEVSTKAAEATRNGVEASNRTLKDMQDISEASKKISDITKMIQSIAFQTNILALNAAVEAARAGEQGRGFAVVASEIRTLAQNVNDAANEITNITSDTINKINVGNEAVELSAKLLGDIEAFVFEVSEDLSNITNAIIEEDDNITQIKMAVNSLNDITQENSYMAQESANLSKNVSEKTEAMVKDLEYFSLE</sequence>
<feature type="domain" description="HAMP" evidence="6">
    <location>
        <begin position="304"/>
        <end position="359"/>
    </location>
</feature>
<keyword evidence="4" id="KW-0812">Transmembrane</keyword>
<keyword evidence="8" id="KW-1185">Reference proteome</keyword>